<feature type="transmembrane region" description="Helical" evidence="7">
    <location>
        <begin position="561"/>
        <end position="583"/>
    </location>
</feature>
<sequence>MPHKQRVNQHPLPDLDPSARLSHSYFPCLVPNTINCIMFPHIPSNRVSTGGSSSSYSRSDAASTPTPHPGGHLDQRGNDCTMSGTTAISGLSSRTAVENDQENTKTSFSRCARDSKHSQHELTPVYPNERPTLMTTQVSSTSIPTSKWRTPWAHYLNRSKKNHSSQGSQSQVHHDPSTQARLEFLGYRQELHRTWDFWSLSSLAFCNVTVLQGAFGSVSLSYAFSGPIMYTVGMLVTATLMVCLNAVFGEMASAFPISGAMFSWTFKLARSHPHLRDWARIISWVVGFLLSTVHLMLQFDIGYQFTRVFTTVVTASGVDWNVTHNVQSLVVLCFIGITGLVSCAAFSRSPLFWKIGGLFTVIAQISVCIALLLTSKKQRSFASLFTTTKSKYNSPSEGWNLLHGWSGVTFVAGSESVAHLTEETKDAAKTAPKAMLYSAIFTGLMQVLCCTCIGMAITPMPHKATGLGIIDAVFAHCPKPVAQFVTISIVLTSLLANVSQFFATSRFFWALARDKAIPMGKMWRKVTSDRRPLRATFLMIGLSMLFSLVSFDPTSASLRIFGPSCTMMLLICYLTPLLIRVISPKDVYDRDGSNIWTLGRYSKSMTWISIIFLTLLLVTLSGPTGYPIDTKTFPYAPFCLVATILISVFFWFVYGRSHYAGPIKSLTTWTLGYEVEIPKQLPNIPVRQEKVDNFDLPRTRDCTTNGRSLANMTTHQRTELDLPQAYCTYDSTGSLWSATESQLPNHSFFHE</sequence>
<keyword evidence="3 7" id="KW-0812">Transmembrane</keyword>
<feature type="transmembrane region" description="Helical" evidence="7">
    <location>
        <begin position="635"/>
        <end position="654"/>
    </location>
</feature>
<evidence type="ECO:0000256" key="3">
    <source>
        <dbReference type="ARBA" id="ARBA00022692"/>
    </source>
</evidence>
<dbReference type="PANTHER" id="PTHR45649">
    <property type="entry name" value="AMINO-ACID PERMEASE BAT1"/>
    <property type="match status" value="1"/>
</dbReference>
<feature type="transmembrane region" description="Helical" evidence="7">
    <location>
        <begin position="532"/>
        <end position="549"/>
    </location>
</feature>
<feature type="transmembrane region" description="Helical" evidence="7">
    <location>
        <begin position="353"/>
        <end position="373"/>
    </location>
</feature>
<evidence type="ECO:0000256" key="6">
    <source>
        <dbReference type="SAM" id="MobiDB-lite"/>
    </source>
</evidence>
<dbReference type="GeneID" id="10527001"/>
<dbReference type="RefSeq" id="XP_003329443.2">
    <property type="nucleotide sequence ID" value="XM_003329395.2"/>
</dbReference>
<keyword evidence="9" id="KW-1185">Reference proteome</keyword>
<dbReference type="Gene3D" id="1.20.1740.10">
    <property type="entry name" value="Amino acid/polyamine transporter I"/>
    <property type="match status" value="1"/>
</dbReference>
<accession>E3KL49</accession>
<dbReference type="KEGG" id="pgr:PGTG_11193"/>
<evidence type="ECO:0000313" key="9">
    <source>
        <dbReference type="Proteomes" id="UP000008783"/>
    </source>
</evidence>
<dbReference type="EMBL" id="DS178293">
    <property type="protein sequence ID" value="EFP85024.2"/>
    <property type="molecule type" value="Genomic_DNA"/>
</dbReference>
<protein>
    <recommendedName>
        <fullName evidence="10">Amino acid permease/ SLC12A domain-containing protein</fullName>
    </recommendedName>
</protein>
<comment type="subcellular location">
    <subcellularLocation>
        <location evidence="1">Membrane</location>
        <topology evidence="1">Multi-pass membrane protein</topology>
    </subcellularLocation>
</comment>
<evidence type="ECO:0000256" key="2">
    <source>
        <dbReference type="ARBA" id="ARBA00022448"/>
    </source>
</evidence>
<feature type="transmembrane region" description="Helical" evidence="7">
    <location>
        <begin position="278"/>
        <end position="297"/>
    </location>
</feature>
<evidence type="ECO:0008006" key="10">
    <source>
        <dbReference type="Google" id="ProtNLM"/>
    </source>
</evidence>
<feature type="transmembrane region" description="Helical" evidence="7">
    <location>
        <begin position="434"/>
        <end position="457"/>
    </location>
</feature>
<dbReference type="InterPro" id="IPR002293">
    <property type="entry name" value="AA/rel_permease1"/>
</dbReference>
<feature type="compositionally biased region" description="Basic and acidic residues" evidence="6">
    <location>
        <begin position="111"/>
        <end position="120"/>
    </location>
</feature>
<dbReference type="GO" id="GO:0016020">
    <property type="term" value="C:membrane"/>
    <property type="evidence" value="ECO:0007669"/>
    <property type="project" value="UniProtKB-SubCell"/>
</dbReference>
<reference key="1">
    <citation type="submission" date="2007-01" db="EMBL/GenBank/DDBJ databases">
        <title>The Genome Sequence of Puccinia graminis f. sp. tritici Strain CRL 75-36-700-3.</title>
        <authorList>
            <consortium name="The Broad Institute Genome Sequencing Platform"/>
            <person name="Birren B."/>
            <person name="Lander E."/>
            <person name="Galagan J."/>
            <person name="Nusbaum C."/>
            <person name="Devon K."/>
            <person name="Cuomo C."/>
            <person name="Jaffe D."/>
            <person name="Butler J."/>
            <person name="Alvarez P."/>
            <person name="Gnerre S."/>
            <person name="Grabherr M."/>
            <person name="Mauceli E."/>
            <person name="Brockman W."/>
            <person name="Young S."/>
            <person name="LaButti K."/>
            <person name="Sykes S."/>
            <person name="DeCaprio D."/>
            <person name="Crawford M."/>
            <person name="Koehrsen M."/>
            <person name="Engels R."/>
            <person name="Montgomery P."/>
            <person name="Pearson M."/>
            <person name="Howarth C."/>
            <person name="Larson L."/>
            <person name="White J."/>
            <person name="Zeng Q."/>
            <person name="Kodira C."/>
            <person name="Yandava C."/>
            <person name="Alvarado L."/>
            <person name="O'Leary S."/>
            <person name="Szabo L."/>
            <person name="Dean R."/>
            <person name="Schein J."/>
        </authorList>
    </citation>
    <scope>NUCLEOTIDE SEQUENCE</scope>
    <source>
        <strain>CRL 75-36-700-3</strain>
    </source>
</reference>
<evidence type="ECO:0000256" key="4">
    <source>
        <dbReference type="ARBA" id="ARBA00022989"/>
    </source>
</evidence>
<feature type="compositionally biased region" description="Polar residues" evidence="6">
    <location>
        <begin position="78"/>
        <end position="109"/>
    </location>
</feature>
<keyword evidence="5 7" id="KW-0472">Membrane</keyword>
<reference evidence="9" key="2">
    <citation type="journal article" date="2011" name="Proc. Natl. Acad. Sci. U.S.A.">
        <title>Obligate biotrophy features unraveled by the genomic analysis of rust fungi.</title>
        <authorList>
            <person name="Duplessis S."/>
            <person name="Cuomo C.A."/>
            <person name="Lin Y.-C."/>
            <person name="Aerts A."/>
            <person name="Tisserant E."/>
            <person name="Veneault-Fourrey C."/>
            <person name="Joly D.L."/>
            <person name="Hacquard S."/>
            <person name="Amselem J."/>
            <person name="Cantarel B.L."/>
            <person name="Chiu R."/>
            <person name="Coutinho P.M."/>
            <person name="Feau N."/>
            <person name="Field M."/>
            <person name="Frey P."/>
            <person name="Gelhaye E."/>
            <person name="Goldberg J."/>
            <person name="Grabherr M.G."/>
            <person name="Kodira C.D."/>
            <person name="Kohler A."/>
            <person name="Kuees U."/>
            <person name="Lindquist E.A."/>
            <person name="Lucas S.M."/>
            <person name="Mago R."/>
            <person name="Mauceli E."/>
            <person name="Morin E."/>
            <person name="Murat C."/>
            <person name="Pangilinan J.L."/>
            <person name="Park R."/>
            <person name="Pearson M."/>
            <person name="Quesneville H."/>
            <person name="Rouhier N."/>
            <person name="Sakthikumar S."/>
            <person name="Salamov A.A."/>
            <person name="Schmutz J."/>
            <person name="Selles B."/>
            <person name="Shapiro H."/>
            <person name="Tanguay P."/>
            <person name="Tuskan G.A."/>
            <person name="Henrissat B."/>
            <person name="Van de Peer Y."/>
            <person name="Rouze P."/>
            <person name="Ellis J.G."/>
            <person name="Dodds P.N."/>
            <person name="Schein J.E."/>
            <person name="Zhong S."/>
            <person name="Hamelin R.C."/>
            <person name="Grigoriev I.V."/>
            <person name="Szabo L.J."/>
            <person name="Martin F."/>
        </authorList>
    </citation>
    <scope>NUCLEOTIDE SEQUENCE [LARGE SCALE GENOMIC DNA]</scope>
    <source>
        <strain evidence="9">CRL 75-36-700-3 / race SCCL</strain>
    </source>
</reference>
<organism evidence="8 9">
    <name type="scientific">Puccinia graminis f. sp. tritici (strain CRL 75-36-700-3 / race SCCL)</name>
    <name type="common">Black stem rust fungus</name>
    <dbReference type="NCBI Taxonomy" id="418459"/>
    <lineage>
        <taxon>Eukaryota</taxon>
        <taxon>Fungi</taxon>
        <taxon>Dikarya</taxon>
        <taxon>Basidiomycota</taxon>
        <taxon>Pucciniomycotina</taxon>
        <taxon>Pucciniomycetes</taxon>
        <taxon>Pucciniales</taxon>
        <taxon>Pucciniaceae</taxon>
        <taxon>Puccinia</taxon>
    </lineage>
</organism>
<feature type="compositionally biased region" description="Low complexity" evidence="6">
    <location>
        <begin position="47"/>
        <end position="64"/>
    </location>
</feature>
<dbReference type="OrthoDB" id="10054429at2759"/>
<feature type="region of interest" description="Disordered" evidence="6">
    <location>
        <begin position="47"/>
        <end position="127"/>
    </location>
</feature>
<dbReference type="InParanoid" id="E3KL49"/>
<evidence type="ECO:0000256" key="1">
    <source>
        <dbReference type="ARBA" id="ARBA00004141"/>
    </source>
</evidence>
<feature type="transmembrane region" description="Helical" evidence="7">
    <location>
        <begin position="329"/>
        <end position="347"/>
    </location>
</feature>
<dbReference type="VEuPathDB" id="FungiDB:PGTG_11193"/>
<gene>
    <name evidence="8" type="ORF">PGTG_11193</name>
</gene>
<proteinExistence type="predicted"/>
<dbReference type="Pfam" id="PF13520">
    <property type="entry name" value="AA_permease_2"/>
    <property type="match status" value="1"/>
</dbReference>
<keyword evidence="4 7" id="KW-1133">Transmembrane helix</keyword>
<feature type="transmembrane region" description="Helical" evidence="7">
    <location>
        <begin position="197"/>
        <end position="222"/>
    </location>
</feature>
<dbReference type="AlphaFoldDB" id="E3KL49"/>
<evidence type="ECO:0000256" key="5">
    <source>
        <dbReference type="ARBA" id="ARBA00023136"/>
    </source>
</evidence>
<dbReference type="HOGENOM" id="CLU_019144_1_0_1"/>
<evidence type="ECO:0000313" key="8">
    <source>
        <dbReference type="EMBL" id="EFP85024.2"/>
    </source>
</evidence>
<dbReference type="eggNOG" id="KOG1289">
    <property type="taxonomic scope" value="Eukaryota"/>
</dbReference>
<dbReference type="Proteomes" id="UP000008783">
    <property type="component" value="Unassembled WGS sequence"/>
</dbReference>
<evidence type="ECO:0000256" key="7">
    <source>
        <dbReference type="SAM" id="Phobius"/>
    </source>
</evidence>
<feature type="transmembrane region" description="Helical" evidence="7">
    <location>
        <begin position="484"/>
        <end position="511"/>
    </location>
</feature>
<feature type="transmembrane region" description="Helical" evidence="7">
    <location>
        <begin position="604"/>
        <end position="623"/>
    </location>
</feature>
<name>E3KL49_PUCGT</name>
<dbReference type="GO" id="GO:0015185">
    <property type="term" value="F:gamma-aminobutyric acid transmembrane transporter activity"/>
    <property type="evidence" value="ECO:0000318"/>
    <property type="project" value="GO_Central"/>
</dbReference>
<feature type="transmembrane region" description="Helical" evidence="7">
    <location>
        <begin position="228"/>
        <end position="257"/>
    </location>
</feature>
<keyword evidence="2" id="KW-0813">Transport</keyword>
<dbReference type="GO" id="GO:0015812">
    <property type="term" value="P:gamma-aminobutyric acid transport"/>
    <property type="evidence" value="ECO:0000318"/>
    <property type="project" value="GO_Central"/>
</dbReference>
<dbReference type="PANTHER" id="PTHR45649:SF26">
    <property type="entry name" value="OS04G0435100 PROTEIN"/>
    <property type="match status" value="1"/>
</dbReference>